<dbReference type="AlphaFoldDB" id="A0A016WMF4"/>
<sequence length="68" mass="7653">MYGKDWNAKSGFPTSSQDSTKAVPMVKLLGRIKQIMETDQLERFSHRFSSNPSSCSSDFQLLLNLTVP</sequence>
<keyword evidence="2" id="KW-1185">Reference proteome</keyword>
<proteinExistence type="predicted"/>
<evidence type="ECO:0000313" key="1">
    <source>
        <dbReference type="EMBL" id="EYC40840.1"/>
    </source>
</evidence>
<protein>
    <submittedName>
        <fullName evidence="1">Uncharacterized protein</fullName>
    </submittedName>
</protein>
<dbReference type="Proteomes" id="UP000024635">
    <property type="component" value="Unassembled WGS sequence"/>
</dbReference>
<organism evidence="1 2">
    <name type="scientific">Ancylostoma ceylanicum</name>
    <dbReference type="NCBI Taxonomy" id="53326"/>
    <lineage>
        <taxon>Eukaryota</taxon>
        <taxon>Metazoa</taxon>
        <taxon>Ecdysozoa</taxon>
        <taxon>Nematoda</taxon>
        <taxon>Chromadorea</taxon>
        <taxon>Rhabditida</taxon>
        <taxon>Rhabditina</taxon>
        <taxon>Rhabditomorpha</taxon>
        <taxon>Strongyloidea</taxon>
        <taxon>Ancylostomatidae</taxon>
        <taxon>Ancylostomatinae</taxon>
        <taxon>Ancylostoma</taxon>
    </lineage>
</organism>
<comment type="caution">
    <text evidence="1">The sequence shown here is derived from an EMBL/GenBank/DDBJ whole genome shotgun (WGS) entry which is preliminary data.</text>
</comment>
<accession>A0A016WMF4</accession>
<name>A0A016WMF4_9BILA</name>
<dbReference type="EMBL" id="JARK01000194">
    <property type="protein sequence ID" value="EYC40840.1"/>
    <property type="molecule type" value="Genomic_DNA"/>
</dbReference>
<reference evidence="2" key="1">
    <citation type="journal article" date="2015" name="Nat. Genet.">
        <title>The genome and transcriptome of the zoonotic hookworm Ancylostoma ceylanicum identify infection-specific gene families.</title>
        <authorList>
            <person name="Schwarz E.M."/>
            <person name="Hu Y."/>
            <person name="Antoshechkin I."/>
            <person name="Miller M.M."/>
            <person name="Sternberg P.W."/>
            <person name="Aroian R.V."/>
        </authorList>
    </citation>
    <scope>NUCLEOTIDE SEQUENCE</scope>
    <source>
        <strain evidence="2">HY135</strain>
    </source>
</reference>
<gene>
    <name evidence="1" type="primary">Acey_s0594.g422</name>
    <name evidence="1" type="ORF">Y032_0594g422</name>
</gene>
<evidence type="ECO:0000313" key="2">
    <source>
        <dbReference type="Proteomes" id="UP000024635"/>
    </source>
</evidence>